<dbReference type="Proteomes" id="UP000257109">
    <property type="component" value="Unassembled WGS sequence"/>
</dbReference>
<evidence type="ECO:0000313" key="1">
    <source>
        <dbReference type="EMBL" id="RDY07100.1"/>
    </source>
</evidence>
<proteinExistence type="predicted"/>
<dbReference type="CDD" id="cd00303">
    <property type="entry name" value="retropepsin_like"/>
    <property type="match status" value="1"/>
</dbReference>
<evidence type="ECO:0000313" key="2">
    <source>
        <dbReference type="Proteomes" id="UP000257109"/>
    </source>
</evidence>
<dbReference type="Gene3D" id="2.40.70.10">
    <property type="entry name" value="Acid Proteases"/>
    <property type="match status" value="1"/>
</dbReference>
<name>A0A371HWD8_MUCPR</name>
<dbReference type="AlphaFoldDB" id="A0A371HWD8"/>
<keyword evidence="2" id="KW-1185">Reference proteome</keyword>
<feature type="non-terminal residue" evidence="1">
    <location>
        <position position="1"/>
    </location>
</feature>
<organism evidence="1 2">
    <name type="scientific">Mucuna pruriens</name>
    <name type="common">Velvet bean</name>
    <name type="synonym">Dolichos pruriens</name>
    <dbReference type="NCBI Taxonomy" id="157652"/>
    <lineage>
        <taxon>Eukaryota</taxon>
        <taxon>Viridiplantae</taxon>
        <taxon>Streptophyta</taxon>
        <taxon>Embryophyta</taxon>
        <taxon>Tracheophyta</taxon>
        <taxon>Spermatophyta</taxon>
        <taxon>Magnoliopsida</taxon>
        <taxon>eudicotyledons</taxon>
        <taxon>Gunneridae</taxon>
        <taxon>Pentapetalae</taxon>
        <taxon>rosids</taxon>
        <taxon>fabids</taxon>
        <taxon>Fabales</taxon>
        <taxon>Fabaceae</taxon>
        <taxon>Papilionoideae</taxon>
        <taxon>50 kb inversion clade</taxon>
        <taxon>NPAAA clade</taxon>
        <taxon>indigoferoid/millettioid clade</taxon>
        <taxon>Phaseoleae</taxon>
        <taxon>Mucuna</taxon>
    </lineage>
</organism>
<comment type="caution">
    <text evidence="1">The sequence shown here is derived from an EMBL/GenBank/DDBJ whole genome shotgun (WGS) entry which is preliminary data.</text>
</comment>
<gene>
    <name evidence="1" type="ORF">CR513_08827</name>
</gene>
<dbReference type="Pfam" id="PF08284">
    <property type="entry name" value="RVP_2"/>
    <property type="match status" value="1"/>
</dbReference>
<sequence>MEKAADFQPRTMKVRGSIKVKLGDGNRKFVQGCCKEVMVELEEFQIIIDFYVFYLGKVDLILGIDWLATLERLSLIGGNRS</sequence>
<reference evidence="1" key="1">
    <citation type="submission" date="2018-05" db="EMBL/GenBank/DDBJ databases">
        <title>Draft genome of Mucuna pruriens seed.</title>
        <authorList>
            <person name="Nnadi N.E."/>
            <person name="Vos R."/>
            <person name="Hasami M.H."/>
            <person name="Devisetty U.K."/>
            <person name="Aguiy J.C."/>
        </authorList>
    </citation>
    <scope>NUCLEOTIDE SEQUENCE [LARGE SCALE GENOMIC DNA]</scope>
    <source>
        <strain evidence="1">JCA_2017</strain>
    </source>
</reference>
<dbReference type="EMBL" id="QJKJ01001548">
    <property type="protein sequence ID" value="RDY07100.1"/>
    <property type="molecule type" value="Genomic_DNA"/>
</dbReference>
<accession>A0A371HWD8</accession>
<protein>
    <submittedName>
        <fullName evidence="1">Uncharacterized protein</fullName>
    </submittedName>
</protein>
<dbReference type="InterPro" id="IPR021109">
    <property type="entry name" value="Peptidase_aspartic_dom_sf"/>
</dbReference>
<dbReference type="OrthoDB" id="1746660at2759"/>